<sequence>MNKLKLYQDSYLNEAREQTDPLADEAVFYLYQHPDWIFQINQFEILPSGEEIKSMPLPLSCFFSAFEELPVWQNDEKVRHAQQFFGQEGNRYLTLLGFYALPYCYAFADGAQVLVRSKRITDDIGMRLTETALFLLDCYRPGTFLDDSKSLLSIAKVRLIHAFSRFFIKKYGKDWNMQWGQPVNQEDMIGTNLAFSLLVMRGMEKLGRFPGKETHEAVLHYWKLIGFYLGINISFWPETAKEAFELEKIIRRRHMRSSDAGRKLVNSLINYYRQAIPDENIAGIVETMMAYFVGEKASEALGISQKVKHPKELYAFTLDLSFFRQYGIVSSYVKTRRIFMEQTKEQFGMEIKLQLPYQKRS</sequence>
<dbReference type="Pfam" id="PF09995">
    <property type="entry name" value="MPAB_Lcp_cat"/>
    <property type="match status" value="1"/>
</dbReference>
<evidence type="ECO:0000313" key="3">
    <source>
        <dbReference type="Proteomes" id="UP001589797"/>
    </source>
</evidence>
<gene>
    <name evidence="2" type="ORF">ACFFIP_00550</name>
</gene>
<dbReference type="InterPro" id="IPR018713">
    <property type="entry name" value="MPAB/Lcp_cat_dom"/>
</dbReference>
<proteinExistence type="predicted"/>
<reference evidence="2 3" key="1">
    <citation type="submission" date="2024-09" db="EMBL/GenBank/DDBJ databases">
        <authorList>
            <person name="Sun Q."/>
            <person name="Mori K."/>
        </authorList>
    </citation>
    <scope>NUCLEOTIDE SEQUENCE [LARGE SCALE GENOMIC DNA]</scope>
    <source>
        <strain evidence="2 3">CCM 7650</strain>
    </source>
</reference>
<keyword evidence="3" id="KW-1185">Reference proteome</keyword>
<dbReference type="GO" id="GO:0016491">
    <property type="term" value="F:oxidoreductase activity"/>
    <property type="evidence" value="ECO:0007669"/>
    <property type="project" value="UniProtKB-KW"/>
</dbReference>
<dbReference type="Proteomes" id="UP001589797">
    <property type="component" value="Unassembled WGS sequence"/>
</dbReference>
<protein>
    <submittedName>
        <fullName evidence="2">Oxygenase MpaB family protein</fullName>
        <ecNumber evidence="2">1.-.-.-</ecNumber>
    </submittedName>
</protein>
<dbReference type="RefSeq" id="WP_382385604.1">
    <property type="nucleotide sequence ID" value="NZ_JBHLWI010000001.1"/>
</dbReference>
<dbReference type="EMBL" id="JBHLWI010000001">
    <property type="protein sequence ID" value="MFC0261150.1"/>
    <property type="molecule type" value="Genomic_DNA"/>
</dbReference>
<dbReference type="PANTHER" id="PTHR37539:SF1">
    <property type="entry name" value="ER-BOUND OXYGENASE MPAB_MPAB'_RUBBER OXYGENASE CATALYTIC DOMAIN-CONTAINING PROTEIN"/>
    <property type="match status" value="1"/>
</dbReference>
<organism evidence="2 3">
    <name type="scientific">Fontibacter flavus</name>
    <dbReference type="NCBI Taxonomy" id="654838"/>
    <lineage>
        <taxon>Bacteria</taxon>
        <taxon>Pseudomonadati</taxon>
        <taxon>Bacteroidota</taxon>
        <taxon>Cytophagia</taxon>
        <taxon>Cytophagales</taxon>
        <taxon>Cyclobacteriaceae</taxon>
        <taxon>Fontibacter</taxon>
    </lineage>
</organism>
<keyword evidence="2" id="KW-0560">Oxidoreductase</keyword>
<evidence type="ECO:0000259" key="1">
    <source>
        <dbReference type="Pfam" id="PF09995"/>
    </source>
</evidence>
<comment type="caution">
    <text evidence="2">The sequence shown here is derived from an EMBL/GenBank/DDBJ whole genome shotgun (WGS) entry which is preliminary data.</text>
</comment>
<dbReference type="EC" id="1.-.-.-" evidence="2"/>
<evidence type="ECO:0000313" key="2">
    <source>
        <dbReference type="EMBL" id="MFC0261150.1"/>
    </source>
</evidence>
<feature type="domain" description="ER-bound oxygenase mpaB/mpaB'/Rubber oxygenase catalytic" evidence="1">
    <location>
        <begin position="116"/>
        <end position="308"/>
    </location>
</feature>
<accession>A0ABV6FPA0</accession>
<name>A0ABV6FPA0_9BACT</name>
<dbReference type="InterPro" id="IPR037473">
    <property type="entry name" value="Lcp-like"/>
</dbReference>
<dbReference type="PANTHER" id="PTHR37539">
    <property type="entry name" value="SECRETED PROTEIN-RELATED"/>
    <property type="match status" value="1"/>
</dbReference>